<dbReference type="EMBL" id="WTYL01000002">
    <property type="protein sequence ID" value="MXP44468.1"/>
    <property type="molecule type" value="Genomic_DNA"/>
</dbReference>
<protein>
    <recommendedName>
        <fullName evidence="5 6">Dephospho-CoA kinase</fullName>
        <ecNumber evidence="5 6">2.7.1.24</ecNumber>
    </recommendedName>
    <alternativeName>
        <fullName evidence="5">Dephosphocoenzyme A kinase</fullName>
    </alternativeName>
</protein>
<dbReference type="PANTHER" id="PTHR10695">
    <property type="entry name" value="DEPHOSPHO-COA KINASE-RELATED"/>
    <property type="match status" value="1"/>
</dbReference>
<keyword evidence="5 7" id="KW-0808">Transferase</keyword>
<evidence type="ECO:0000313" key="7">
    <source>
        <dbReference type="EMBL" id="MXP44468.1"/>
    </source>
</evidence>
<comment type="pathway">
    <text evidence="5">Cofactor biosynthesis; coenzyme A biosynthesis; CoA from (R)-pantothenate: step 5/5.</text>
</comment>
<dbReference type="GO" id="GO:0005524">
    <property type="term" value="F:ATP binding"/>
    <property type="evidence" value="ECO:0007669"/>
    <property type="project" value="UniProtKB-UniRule"/>
</dbReference>
<dbReference type="GO" id="GO:0004140">
    <property type="term" value="F:dephospho-CoA kinase activity"/>
    <property type="evidence" value="ECO:0007669"/>
    <property type="project" value="UniProtKB-UniRule"/>
</dbReference>
<organism evidence="7 8">
    <name type="scientific">Allopontixanthobacter sediminis</name>
    <dbReference type="NCBI Taxonomy" id="1689985"/>
    <lineage>
        <taxon>Bacteria</taxon>
        <taxon>Pseudomonadati</taxon>
        <taxon>Pseudomonadota</taxon>
        <taxon>Alphaproteobacteria</taxon>
        <taxon>Sphingomonadales</taxon>
        <taxon>Erythrobacteraceae</taxon>
        <taxon>Allopontixanthobacter</taxon>
    </lineage>
</organism>
<dbReference type="CDD" id="cd02022">
    <property type="entry name" value="DPCK"/>
    <property type="match status" value="1"/>
</dbReference>
<dbReference type="GO" id="GO:0015937">
    <property type="term" value="P:coenzyme A biosynthetic process"/>
    <property type="evidence" value="ECO:0007669"/>
    <property type="project" value="UniProtKB-UniRule"/>
</dbReference>
<gene>
    <name evidence="5" type="primary">coaE</name>
    <name evidence="7" type="ORF">GRI65_08365</name>
</gene>
<keyword evidence="5 7" id="KW-0418">Kinase</keyword>
<dbReference type="NCBIfam" id="TIGR00152">
    <property type="entry name" value="dephospho-CoA kinase"/>
    <property type="match status" value="1"/>
</dbReference>
<keyword evidence="4 5" id="KW-0173">Coenzyme A biosynthesis</keyword>
<reference evidence="7 8" key="1">
    <citation type="submission" date="2019-12" db="EMBL/GenBank/DDBJ databases">
        <title>Genomic-based taxomic classification of the family Erythrobacteraceae.</title>
        <authorList>
            <person name="Xu L."/>
        </authorList>
    </citation>
    <scope>NUCLEOTIDE SEQUENCE [LARGE SCALE GENOMIC DNA]</scope>
    <source>
        <strain evidence="7 8">KCTC 42453</strain>
    </source>
</reference>
<dbReference type="HAMAP" id="MF_00376">
    <property type="entry name" value="Dephospho_CoA_kinase"/>
    <property type="match status" value="1"/>
</dbReference>
<evidence type="ECO:0000256" key="2">
    <source>
        <dbReference type="ARBA" id="ARBA00022741"/>
    </source>
</evidence>
<evidence type="ECO:0000313" key="8">
    <source>
        <dbReference type="Proteomes" id="UP000431922"/>
    </source>
</evidence>
<dbReference type="EC" id="2.7.1.24" evidence="5 6"/>
<dbReference type="Proteomes" id="UP000431922">
    <property type="component" value="Unassembled WGS sequence"/>
</dbReference>
<dbReference type="SUPFAM" id="SSF52540">
    <property type="entry name" value="P-loop containing nucleoside triphosphate hydrolases"/>
    <property type="match status" value="1"/>
</dbReference>
<dbReference type="InterPro" id="IPR001977">
    <property type="entry name" value="Depp_CoAkinase"/>
</dbReference>
<comment type="caution">
    <text evidence="7">The sequence shown here is derived from an EMBL/GenBank/DDBJ whole genome shotgun (WGS) entry which is preliminary data.</text>
</comment>
<dbReference type="Pfam" id="PF01121">
    <property type="entry name" value="CoaE"/>
    <property type="match status" value="1"/>
</dbReference>
<keyword evidence="2 5" id="KW-0547">Nucleotide-binding</keyword>
<keyword evidence="8" id="KW-1185">Reference proteome</keyword>
<evidence type="ECO:0000256" key="4">
    <source>
        <dbReference type="ARBA" id="ARBA00022993"/>
    </source>
</evidence>
<comment type="subcellular location">
    <subcellularLocation>
        <location evidence="5">Cytoplasm</location>
    </subcellularLocation>
</comment>
<evidence type="ECO:0000256" key="3">
    <source>
        <dbReference type="ARBA" id="ARBA00022840"/>
    </source>
</evidence>
<feature type="binding site" evidence="5">
    <location>
        <begin position="17"/>
        <end position="22"/>
    </location>
    <ligand>
        <name>ATP</name>
        <dbReference type="ChEBI" id="CHEBI:30616"/>
    </ligand>
</feature>
<proteinExistence type="inferred from homology"/>
<evidence type="ECO:0000256" key="6">
    <source>
        <dbReference type="NCBIfam" id="TIGR00152"/>
    </source>
</evidence>
<dbReference type="PROSITE" id="PS51219">
    <property type="entry name" value="DPCK"/>
    <property type="match status" value="1"/>
</dbReference>
<dbReference type="Gene3D" id="3.40.50.300">
    <property type="entry name" value="P-loop containing nucleotide triphosphate hydrolases"/>
    <property type="match status" value="1"/>
</dbReference>
<evidence type="ECO:0000256" key="1">
    <source>
        <dbReference type="ARBA" id="ARBA00009018"/>
    </source>
</evidence>
<dbReference type="OrthoDB" id="9812943at2"/>
<dbReference type="RefSeq" id="WP_160756057.1">
    <property type="nucleotide sequence ID" value="NZ_WTYL01000002.1"/>
</dbReference>
<dbReference type="GO" id="GO:0005737">
    <property type="term" value="C:cytoplasm"/>
    <property type="evidence" value="ECO:0007669"/>
    <property type="project" value="UniProtKB-SubCell"/>
</dbReference>
<sequence>MSKFGKHLILGLTGSIGMGKSTVARMFADEGVPVFDADAAVHRLQGPGGALLGAIEAEFPGSTGPDGVDRVKLGELVFGDPEALARLEAIVHPAVAELRSEFLLEHAGAPILLFDIPLLFEKGGESRVDQVVVVSAPAEIQRRRVLGRPGMTADKFAHILSLQVPDAEKRARADHLIDTSGSLDETRRAVRELVKHLERTRT</sequence>
<keyword evidence="5" id="KW-0963">Cytoplasm</keyword>
<comment type="function">
    <text evidence="5">Catalyzes the phosphorylation of the 3'-hydroxyl group of dephosphocoenzyme A to form coenzyme A.</text>
</comment>
<comment type="similarity">
    <text evidence="1 5">Belongs to the CoaE family.</text>
</comment>
<dbReference type="InterPro" id="IPR027417">
    <property type="entry name" value="P-loop_NTPase"/>
</dbReference>
<dbReference type="AlphaFoldDB" id="A0A845B2D1"/>
<evidence type="ECO:0000256" key="5">
    <source>
        <dbReference type="HAMAP-Rule" id="MF_00376"/>
    </source>
</evidence>
<dbReference type="UniPathway" id="UPA00241">
    <property type="reaction ID" value="UER00356"/>
</dbReference>
<comment type="catalytic activity">
    <reaction evidence="5">
        <text>3'-dephospho-CoA + ATP = ADP + CoA + H(+)</text>
        <dbReference type="Rhea" id="RHEA:18245"/>
        <dbReference type="ChEBI" id="CHEBI:15378"/>
        <dbReference type="ChEBI" id="CHEBI:30616"/>
        <dbReference type="ChEBI" id="CHEBI:57287"/>
        <dbReference type="ChEBI" id="CHEBI:57328"/>
        <dbReference type="ChEBI" id="CHEBI:456216"/>
        <dbReference type="EC" id="2.7.1.24"/>
    </reaction>
</comment>
<dbReference type="PANTHER" id="PTHR10695:SF46">
    <property type="entry name" value="BIFUNCTIONAL COENZYME A SYNTHASE-RELATED"/>
    <property type="match status" value="1"/>
</dbReference>
<name>A0A845B2D1_9SPHN</name>
<keyword evidence="3 5" id="KW-0067">ATP-binding</keyword>
<accession>A0A845B2D1</accession>